<name>A0ABR9JM40_9ACTN</name>
<proteinExistence type="predicted"/>
<keyword evidence="4" id="KW-1185">Reference proteome</keyword>
<reference evidence="3 4" key="1">
    <citation type="submission" date="2020-10" db="EMBL/GenBank/DDBJ databases">
        <title>Sequencing the genomes of 1000 actinobacteria strains.</title>
        <authorList>
            <person name="Klenk H.-P."/>
        </authorList>
    </citation>
    <scope>NUCLEOTIDE SEQUENCE [LARGE SCALE GENOMIC DNA]</scope>
    <source>
        <strain evidence="3 4">DSM 46744</strain>
    </source>
</reference>
<sequence>MDHPSSEPTDPGARPASPGRPAGPPERRRGRRRAAPRDVPVAGRAAHDPPPAAFGSGPAWRGTGPQDAPAPGPGAAPGTDAGRSGPVPPGVVPGRQRTMSKRNRTLLFAAGIAMAATAAGAGTMLTAARDEPSGPVAKPSATPPPAWSLAAGRRLTDGLGLRYTGTLTGAGGPAQLRLRISPEGSASGTLTAGARTALLATVDGVTYIKAGLEFWRVYAAGTEHPEYYAGGWAKAPVALPGVDVAKALAPESVARLLAKASADPKTEKVGGVPAYVVRAADAEYLVAVAAPHRLLGVRTSGRTALTLTAQPIADPAPMFEELRAHVRRLGGATDPTLHFTPGKLTFKNCDQNMNGCTVQVPATLSTWEGTVSADARASVRASITSKGRALGTCHGSAPVTDARTVSLSCTVAGKQWRTWMRAALNNPGSYPYQANARVVGEALAADDVEELLAELDAERRELVRAAAEARASAAPGATASPGGTAPDAPQAVTSQRP</sequence>
<gene>
    <name evidence="3" type="ORF">H4W34_001456</name>
</gene>
<protein>
    <submittedName>
        <fullName evidence="3">Uncharacterized protein</fullName>
    </submittedName>
</protein>
<evidence type="ECO:0000256" key="2">
    <source>
        <dbReference type="SAM" id="Phobius"/>
    </source>
</evidence>
<feature type="compositionally biased region" description="Low complexity" evidence="1">
    <location>
        <begin position="466"/>
        <end position="489"/>
    </location>
</feature>
<keyword evidence="2" id="KW-1133">Transmembrane helix</keyword>
<feature type="region of interest" description="Disordered" evidence="1">
    <location>
        <begin position="1"/>
        <end position="99"/>
    </location>
</feature>
<keyword evidence="2" id="KW-0472">Membrane</keyword>
<comment type="caution">
    <text evidence="3">The sequence shown here is derived from an EMBL/GenBank/DDBJ whole genome shotgun (WGS) entry which is preliminary data.</text>
</comment>
<organism evidence="3 4">
    <name type="scientific">Actinomadura algeriensis</name>
    <dbReference type="NCBI Taxonomy" id="1679523"/>
    <lineage>
        <taxon>Bacteria</taxon>
        <taxon>Bacillati</taxon>
        <taxon>Actinomycetota</taxon>
        <taxon>Actinomycetes</taxon>
        <taxon>Streptosporangiales</taxon>
        <taxon>Thermomonosporaceae</taxon>
        <taxon>Actinomadura</taxon>
    </lineage>
</organism>
<feature type="compositionally biased region" description="Low complexity" evidence="1">
    <location>
        <begin position="11"/>
        <end position="20"/>
    </location>
</feature>
<evidence type="ECO:0000256" key="1">
    <source>
        <dbReference type="SAM" id="MobiDB-lite"/>
    </source>
</evidence>
<feature type="region of interest" description="Disordered" evidence="1">
    <location>
        <begin position="466"/>
        <end position="497"/>
    </location>
</feature>
<evidence type="ECO:0000313" key="4">
    <source>
        <dbReference type="Proteomes" id="UP000627838"/>
    </source>
</evidence>
<accession>A0ABR9JM40</accession>
<dbReference type="RefSeq" id="WP_192758449.1">
    <property type="nucleotide sequence ID" value="NZ_JADBDZ010000001.1"/>
</dbReference>
<feature type="transmembrane region" description="Helical" evidence="2">
    <location>
        <begin position="105"/>
        <end position="128"/>
    </location>
</feature>
<keyword evidence="2" id="KW-0812">Transmembrane</keyword>
<dbReference type="EMBL" id="JADBDZ010000001">
    <property type="protein sequence ID" value="MBE1531623.1"/>
    <property type="molecule type" value="Genomic_DNA"/>
</dbReference>
<dbReference type="Proteomes" id="UP000627838">
    <property type="component" value="Unassembled WGS sequence"/>
</dbReference>
<evidence type="ECO:0000313" key="3">
    <source>
        <dbReference type="EMBL" id="MBE1531623.1"/>
    </source>
</evidence>